<evidence type="ECO:0000256" key="1">
    <source>
        <dbReference type="SAM" id="MobiDB-lite"/>
    </source>
</evidence>
<feature type="region of interest" description="Disordered" evidence="1">
    <location>
        <begin position="64"/>
        <end position="169"/>
    </location>
</feature>
<name>A0A6J4SZ28_9ACTN</name>
<feature type="compositionally biased region" description="Basic residues" evidence="1">
    <location>
        <begin position="107"/>
        <end position="116"/>
    </location>
</feature>
<proteinExistence type="predicted"/>
<accession>A0A6J4SZ28</accession>
<evidence type="ECO:0000313" key="2">
    <source>
        <dbReference type="EMBL" id="CAA9509547.1"/>
    </source>
</evidence>
<feature type="non-terminal residue" evidence="2">
    <location>
        <position position="169"/>
    </location>
</feature>
<feature type="compositionally biased region" description="Low complexity" evidence="1">
    <location>
        <begin position="132"/>
        <end position="148"/>
    </location>
</feature>
<sequence length="169" mass="17976">RGPGGAGLRPPGERRARRGGCLRWAAVRRYHFALAVRPGRVGPGAGAGAFRVRVQDRGVHPGRAAPVRLLLAPDPAPRHAGRQARREGPPQGRHLRGQGAAPGAGHGGRRPPRWGTRRGAAGLRRLARNSRGRGPPLRPPGLGRAATGRGRGRRQNSDQRCALRGQRAL</sequence>
<dbReference type="AlphaFoldDB" id="A0A6J4SZ28"/>
<feature type="non-terminal residue" evidence="2">
    <location>
        <position position="1"/>
    </location>
</feature>
<dbReference type="EMBL" id="CADCVM010000326">
    <property type="protein sequence ID" value="CAA9509547.1"/>
    <property type="molecule type" value="Genomic_DNA"/>
</dbReference>
<protein>
    <submittedName>
        <fullName evidence="2">Cytoplasmic protein clustered with trehalase</fullName>
    </submittedName>
</protein>
<organism evidence="2">
    <name type="scientific">uncultured Rubrobacteraceae bacterium</name>
    <dbReference type="NCBI Taxonomy" id="349277"/>
    <lineage>
        <taxon>Bacteria</taxon>
        <taxon>Bacillati</taxon>
        <taxon>Actinomycetota</taxon>
        <taxon>Rubrobacteria</taxon>
        <taxon>Rubrobacterales</taxon>
        <taxon>Rubrobacteraceae</taxon>
        <taxon>environmental samples</taxon>
    </lineage>
</organism>
<gene>
    <name evidence="2" type="ORF">AVDCRST_MAG05-2941</name>
</gene>
<reference evidence="2" key="1">
    <citation type="submission" date="2020-02" db="EMBL/GenBank/DDBJ databases">
        <authorList>
            <person name="Meier V. D."/>
        </authorList>
    </citation>
    <scope>NUCLEOTIDE SEQUENCE</scope>
    <source>
        <strain evidence="2">AVDCRST_MAG05</strain>
    </source>
</reference>